<feature type="compositionally biased region" description="Basic residues" evidence="1">
    <location>
        <begin position="85"/>
        <end position="94"/>
    </location>
</feature>
<dbReference type="Proteomes" id="UP001597114">
    <property type="component" value="Unassembled WGS sequence"/>
</dbReference>
<keyword evidence="3" id="KW-1185">Reference proteome</keyword>
<dbReference type="EMBL" id="JBHUCO010000008">
    <property type="protein sequence ID" value="MFD1517367.1"/>
    <property type="molecule type" value="Genomic_DNA"/>
</dbReference>
<name>A0ABW4ESG6_9PSEU</name>
<organism evidence="2 3">
    <name type="scientific">Pseudonocardia yunnanensis</name>
    <dbReference type="NCBI Taxonomy" id="58107"/>
    <lineage>
        <taxon>Bacteria</taxon>
        <taxon>Bacillati</taxon>
        <taxon>Actinomycetota</taxon>
        <taxon>Actinomycetes</taxon>
        <taxon>Pseudonocardiales</taxon>
        <taxon>Pseudonocardiaceae</taxon>
        <taxon>Pseudonocardia</taxon>
    </lineage>
</organism>
<evidence type="ECO:0000313" key="2">
    <source>
        <dbReference type="EMBL" id="MFD1517367.1"/>
    </source>
</evidence>
<comment type="caution">
    <text evidence="2">The sequence shown here is derived from an EMBL/GenBank/DDBJ whole genome shotgun (WGS) entry which is preliminary data.</text>
</comment>
<sequence>MTWLLLEDVVLLSFNSVLTVRRWSAEVVEHWVTHGLPYFGYGLDLFPTERGTLVSEAARGARFRRYRDDLGLDDRLNLQQPRRYTAPRRTRRGPRQPLRSPGHRPRSDGNTTAAPTFRRASLTTRFPAWDAALVQQVADVLGETSTGLTGPEIGHLLAVVGIPDPGSGITKRHRLGAAFVHQQQRDNASNCVIHFITEAMRPVRYVKEPGLRTLRQDALLGAT</sequence>
<reference evidence="3" key="1">
    <citation type="journal article" date="2019" name="Int. J. Syst. Evol. Microbiol.">
        <title>The Global Catalogue of Microorganisms (GCM) 10K type strain sequencing project: providing services to taxonomists for standard genome sequencing and annotation.</title>
        <authorList>
            <consortium name="The Broad Institute Genomics Platform"/>
            <consortium name="The Broad Institute Genome Sequencing Center for Infectious Disease"/>
            <person name="Wu L."/>
            <person name="Ma J."/>
        </authorList>
    </citation>
    <scope>NUCLEOTIDE SEQUENCE [LARGE SCALE GENOMIC DNA]</scope>
    <source>
        <strain evidence="3">CCM 7043</strain>
    </source>
</reference>
<evidence type="ECO:0000256" key="1">
    <source>
        <dbReference type="SAM" id="MobiDB-lite"/>
    </source>
</evidence>
<dbReference type="RefSeq" id="WP_344722713.1">
    <property type="nucleotide sequence ID" value="NZ_BAAAUS010000013.1"/>
</dbReference>
<feature type="region of interest" description="Disordered" evidence="1">
    <location>
        <begin position="77"/>
        <end position="114"/>
    </location>
</feature>
<proteinExistence type="predicted"/>
<protein>
    <submittedName>
        <fullName evidence="2">Uncharacterized protein</fullName>
    </submittedName>
</protein>
<accession>A0ABW4ESG6</accession>
<gene>
    <name evidence="2" type="ORF">ACFSJD_07715</name>
</gene>
<evidence type="ECO:0000313" key="3">
    <source>
        <dbReference type="Proteomes" id="UP001597114"/>
    </source>
</evidence>